<evidence type="ECO:0000313" key="2">
    <source>
        <dbReference type="Proteomes" id="UP000000641"/>
    </source>
</evidence>
<evidence type="ECO:0000313" key="1">
    <source>
        <dbReference type="EMBL" id="ABL79266.1"/>
    </source>
</evidence>
<reference evidence="2" key="1">
    <citation type="journal article" date="2008" name="J. Bacteriol.">
        <title>Genome sequence of Thermofilum pendens reveals an exceptional loss of biosynthetic pathways without genome reduction.</title>
        <authorList>
            <person name="Anderson I."/>
            <person name="Rodriguez J."/>
            <person name="Susanti D."/>
            <person name="Porat I."/>
            <person name="Reich C."/>
            <person name="Ulrich L.E."/>
            <person name="Elkins J.G."/>
            <person name="Mavromatis K."/>
            <person name="Lykidis A."/>
            <person name="Kim E."/>
            <person name="Thompson L.S."/>
            <person name="Nolan M."/>
            <person name="Land M."/>
            <person name="Copeland A."/>
            <person name="Lapidus A."/>
            <person name="Lucas S."/>
            <person name="Detter C."/>
            <person name="Zhulin I.B."/>
            <person name="Olsen G.J."/>
            <person name="Whitman W."/>
            <person name="Mukhopadhyay B."/>
            <person name="Bristow J."/>
            <person name="Kyrpides N."/>
        </authorList>
    </citation>
    <scope>NUCLEOTIDE SEQUENCE [LARGE SCALE GENOMIC DNA]</scope>
    <source>
        <strain evidence="2">DSM 2475 / Hrk 5</strain>
        <plasmid evidence="2">pTPEN01</plasmid>
    </source>
</reference>
<geneLocation type="plasmid" evidence="1 2">
    <name>pTPEN01</name>
</geneLocation>
<organism evidence="1 2">
    <name type="scientific">Thermofilum pendens (strain DSM 2475 / Hrk 5)</name>
    <dbReference type="NCBI Taxonomy" id="368408"/>
    <lineage>
        <taxon>Archaea</taxon>
        <taxon>Thermoproteota</taxon>
        <taxon>Thermoprotei</taxon>
        <taxon>Thermofilales</taxon>
        <taxon>Thermofilaceae</taxon>
        <taxon>Thermofilum</taxon>
    </lineage>
</organism>
<dbReference type="Proteomes" id="UP000000641">
    <property type="component" value="Plasmid pTPEN01"/>
</dbReference>
<keyword evidence="2" id="KW-1185">Reference proteome</keyword>
<dbReference type="RefSeq" id="WP_011751391.1">
    <property type="nucleotide sequence ID" value="NC_008696.1"/>
</dbReference>
<accession>A1S1D6</accession>
<dbReference type="EMBL" id="CP000506">
    <property type="protein sequence ID" value="ABL79266.1"/>
    <property type="molecule type" value="Genomic_DNA"/>
</dbReference>
<dbReference type="KEGG" id="tpe:Tpen_1871"/>
<gene>
    <name evidence="1" type="ordered locus">Tpen_1871</name>
</gene>
<dbReference type="GeneID" id="4600336"/>
<proteinExistence type="predicted"/>
<dbReference type="EnsemblBacteria" id="ABL79266">
    <property type="protein sequence ID" value="ABL79266"/>
    <property type="gene ID" value="Tpen_1871"/>
</dbReference>
<protein>
    <submittedName>
        <fullName evidence="1">Uncharacterized protein</fullName>
    </submittedName>
</protein>
<dbReference type="HOGENOM" id="CLU_2550476_0_0_2"/>
<keyword evidence="1" id="KW-0614">Plasmid</keyword>
<sequence length="82" mass="9857">MSERRKEVVDRYLADSSYFSDYWREEVAEFWDYPLLSTLALSEDWVHLERELEKIGRAASERAAKRLVKEIREDFELEVELG</sequence>
<name>A1S1D6_THEPD</name>
<dbReference type="AlphaFoldDB" id="A1S1D6"/>